<sequence>MYFCSCPNRRKHSVTTADGHTHHRPFVHPSTQRRHWAMKSAKQDLSFRNKFAHQHFINEIEELPMPHSQDNEELNSNGEDHEQNTHGTLNLDIIFQFLLFYFNIILADD</sequence>
<accession>A0A9Q3GLV3</accession>
<dbReference type="AlphaFoldDB" id="A0A9Q3GLV3"/>
<comment type="caution">
    <text evidence="1">The sequence shown here is derived from an EMBL/GenBank/DDBJ whole genome shotgun (WGS) entry which is preliminary data.</text>
</comment>
<reference evidence="1" key="1">
    <citation type="submission" date="2021-03" db="EMBL/GenBank/DDBJ databases">
        <title>Draft genome sequence of rust myrtle Austropuccinia psidii MF-1, a brazilian biotype.</title>
        <authorList>
            <person name="Quecine M.C."/>
            <person name="Pachon D.M.R."/>
            <person name="Bonatelli M.L."/>
            <person name="Correr F.H."/>
            <person name="Franceschini L.M."/>
            <person name="Leite T.F."/>
            <person name="Margarido G.R.A."/>
            <person name="Almeida C.A."/>
            <person name="Ferrarezi J.A."/>
            <person name="Labate C.A."/>
        </authorList>
    </citation>
    <scope>NUCLEOTIDE SEQUENCE</scope>
    <source>
        <strain evidence="1">MF-1</strain>
    </source>
</reference>
<gene>
    <name evidence="1" type="ORF">O181_012058</name>
</gene>
<dbReference type="Proteomes" id="UP000765509">
    <property type="component" value="Unassembled WGS sequence"/>
</dbReference>
<evidence type="ECO:0000313" key="1">
    <source>
        <dbReference type="EMBL" id="MBW0472343.1"/>
    </source>
</evidence>
<dbReference type="EMBL" id="AVOT02003053">
    <property type="protein sequence ID" value="MBW0472343.1"/>
    <property type="molecule type" value="Genomic_DNA"/>
</dbReference>
<protein>
    <submittedName>
        <fullName evidence="1">Uncharacterized protein</fullName>
    </submittedName>
</protein>
<evidence type="ECO:0000313" key="2">
    <source>
        <dbReference type="Proteomes" id="UP000765509"/>
    </source>
</evidence>
<proteinExistence type="predicted"/>
<keyword evidence="2" id="KW-1185">Reference proteome</keyword>
<name>A0A9Q3GLV3_9BASI</name>
<organism evidence="1 2">
    <name type="scientific">Austropuccinia psidii MF-1</name>
    <dbReference type="NCBI Taxonomy" id="1389203"/>
    <lineage>
        <taxon>Eukaryota</taxon>
        <taxon>Fungi</taxon>
        <taxon>Dikarya</taxon>
        <taxon>Basidiomycota</taxon>
        <taxon>Pucciniomycotina</taxon>
        <taxon>Pucciniomycetes</taxon>
        <taxon>Pucciniales</taxon>
        <taxon>Sphaerophragmiaceae</taxon>
        <taxon>Austropuccinia</taxon>
    </lineage>
</organism>